<dbReference type="CDD" id="cd03350">
    <property type="entry name" value="LbH_THP_succinylT"/>
    <property type="match status" value="1"/>
</dbReference>
<dbReference type="NCBIfam" id="NF008808">
    <property type="entry name" value="PRK11830.1"/>
    <property type="match status" value="1"/>
</dbReference>
<evidence type="ECO:0000256" key="5">
    <source>
        <dbReference type="ARBA" id="ARBA00022915"/>
    </source>
</evidence>
<dbReference type="GO" id="GO:0009085">
    <property type="term" value="P:lysine biosynthetic process"/>
    <property type="evidence" value="ECO:0007669"/>
    <property type="project" value="UniProtKB-KW"/>
</dbReference>
<evidence type="ECO:0000256" key="6">
    <source>
        <dbReference type="ARBA" id="ARBA00023154"/>
    </source>
</evidence>
<dbReference type="InterPro" id="IPR023180">
    <property type="entry name" value="THP_succinylTrfase_dom1"/>
</dbReference>
<sequence>MKIENLEEQIINIDPNNLTENDLSVIEFTIQELDKGNIRVANHKNNEWLLNEWVRDAILLFFSIRNLKEISANDLIYYDKLEPKQNYKELGIRVVPPGVVRYGAFCEPGVVVMPGFVNIGAYVGSGTMVDTWATVGSCAQIGKNVHLSGGVGIGGVLEPAGAMPVVVEDGAFIGSRSIIVEGVRIKKGAVIGANVTLTASTPIIDVTGKEPVEVKGVVDENSVVIPGTRPKEFPSGVFNTPCALVIGKRKESTDEKTSLTDALRTFGVEV</sequence>
<organism evidence="8">
    <name type="scientific">Candidatus Actinomarina minuta</name>
    <dbReference type="NCBI Taxonomy" id="1389454"/>
    <lineage>
        <taxon>Bacteria</taxon>
        <taxon>Bacillati</taxon>
        <taxon>Actinomycetota</taxon>
        <taxon>Actinomycetes</taxon>
        <taxon>Candidatus Actinomarinidae</taxon>
        <taxon>Candidatus Actinomarinales</taxon>
        <taxon>Candidatus Actinomarineae</taxon>
        <taxon>Candidatus Actinomarinaceae</taxon>
        <taxon>Candidatus Actinomarina</taxon>
    </lineage>
</organism>
<evidence type="ECO:0000256" key="2">
    <source>
        <dbReference type="ARBA" id="ARBA00022605"/>
    </source>
</evidence>
<dbReference type="InterPro" id="IPR018357">
    <property type="entry name" value="Hexapep_transf_CS"/>
</dbReference>
<dbReference type="InterPro" id="IPR011004">
    <property type="entry name" value="Trimer_LpxA-like_sf"/>
</dbReference>
<proteinExistence type="inferred from homology"/>
<dbReference type="PANTHER" id="PTHR43300">
    <property type="entry name" value="ACETYLTRANSFERASE"/>
    <property type="match status" value="1"/>
</dbReference>
<keyword evidence="5" id="KW-0220">Diaminopimelate biosynthesis</keyword>
<dbReference type="AlphaFoldDB" id="S5DKN3"/>
<keyword evidence="6" id="KW-0457">Lysine biosynthesis</keyword>
<evidence type="ECO:0000313" key="8">
    <source>
        <dbReference type="EMBL" id="AGQ19324.1"/>
    </source>
</evidence>
<dbReference type="Gene3D" id="2.160.10.10">
    <property type="entry name" value="Hexapeptide repeat proteins"/>
    <property type="match status" value="1"/>
</dbReference>
<dbReference type="Gene3D" id="1.10.166.10">
    <property type="entry name" value="Tetrahydrodipicolinate-N-succinyltransferase, N-terminal domain"/>
    <property type="match status" value="1"/>
</dbReference>
<keyword evidence="2" id="KW-0028">Amino-acid biosynthesis</keyword>
<evidence type="ECO:0000259" key="7">
    <source>
        <dbReference type="Pfam" id="PF14805"/>
    </source>
</evidence>
<dbReference type="EMBL" id="KC811129">
    <property type="protein sequence ID" value="AGQ19324.1"/>
    <property type="molecule type" value="Genomic_DNA"/>
</dbReference>
<evidence type="ECO:0000256" key="4">
    <source>
        <dbReference type="ARBA" id="ARBA00022737"/>
    </source>
</evidence>
<accession>S5DKN3</accession>
<comment type="similarity">
    <text evidence="1">Belongs to the transferase hexapeptide repeat family.</text>
</comment>
<dbReference type="SUPFAM" id="SSF51161">
    <property type="entry name" value="Trimeric LpxA-like enzymes"/>
    <property type="match status" value="1"/>
</dbReference>
<dbReference type="Pfam" id="PF14602">
    <property type="entry name" value="Hexapep_2"/>
    <property type="match status" value="1"/>
</dbReference>
<keyword evidence="4" id="KW-0677">Repeat</keyword>
<evidence type="ECO:0000256" key="3">
    <source>
        <dbReference type="ARBA" id="ARBA00022679"/>
    </source>
</evidence>
<feature type="domain" description="Tetrahydrodipicolinate-N-succinyltransferase chain A" evidence="7">
    <location>
        <begin position="3"/>
        <end position="64"/>
    </location>
</feature>
<dbReference type="InterPro" id="IPR001451">
    <property type="entry name" value="Hexapep"/>
</dbReference>
<name>S5DKN3_9ACTN</name>
<evidence type="ECO:0000256" key="1">
    <source>
        <dbReference type="ARBA" id="ARBA00007274"/>
    </source>
</evidence>
<dbReference type="PANTHER" id="PTHR43300:SF10">
    <property type="entry name" value="2,3,4,5-TETRAHYDROPYRIDINE-2,6-DICARBOXYLATE N-ACETYLTRANSFERASE"/>
    <property type="match status" value="1"/>
</dbReference>
<dbReference type="GO" id="GO:0019877">
    <property type="term" value="P:diaminopimelate biosynthetic process"/>
    <property type="evidence" value="ECO:0007669"/>
    <property type="project" value="UniProtKB-KW"/>
</dbReference>
<dbReference type="Pfam" id="PF14805">
    <property type="entry name" value="THDPS_N_2"/>
    <property type="match status" value="1"/>
</dbReference>
<dbReference type="InterPro" id="IPR037133">
    <property type="entry name" value="THP_succinylTrfase_N_sf"/>
</dbReference>
<keyword evidence="3 8" id="KW-0808">Transferase</keyword>
<reference evidence="8" key="1">
    <citation type="journal article" date="2013" name="Sci. Rep.">
        <title>Metagenomics uncovers a new group of low GC and ultra-small marine Actinobacteria.</title>
        <authorList>
            <person name="Ghai R."/>
            <person name="Mizuno C.M."/>
            <person name="Picazo A."/>
            <person name="Camacho A."/>
            <person name="Rodriguez-Valera F."/>
        </authorList>
    </citation>
    <scope>NUCLEOTIDE SEQUENCE</scope>
</reference>
<dbReference type="PROSITE" id="PS00101">
    <property type="entry name" value="HEXAPEP_TRANSFERASES"/>
    <property type="match status" value="1"/>
</dbReference>
<dbReference type="InterPro" id="IPR050179">
    <property type="entry name" value="Trans_hexapeptide_repeat"/>
</dbReference>
<protein>
    <submittedName>
        <fullName evidence="8">Tetrahydrodipicolinate N-succinyltransferase</fullName>
    </submittedName>
</protein>
<dbReference type="GO" id="GO:0016740">
    <property type="term" value="F:transferase activity"/>
    <property type="evidence" value="ECO:0007669"/>
    <property type="project" value="UniProtKB-KW"/>
</dbReference>